<keyword evidence="1" id="KW-0732">Signal</keyword>
<evidence type="ECO:0000313" key="3">
    <source>
        <dbReference type="Proteomes" id="UP001371456"/>
    </source>
</evidence>
<accession>A0AAN8Y396</accession>
<sequence>MLIKPGIVATLLQLLFSMKSVLMTLREPTSVILAQIAAQSKVGIVLVKQDVAQQMISLHLTNPVIQYSHLLKALNAIATCSNASKGGKLMEQLEEMHLHTLSSSFTTDDEKAATVGILSNFPVSDKNVKSFS</sequence>
<organism evidence="2 3">
    <name type="scientific">Solanum bulbocastanum</name>
    <name type="common">Wild potato</name>
    <dbReference type="NCBI Taxonomy" id="147425"/>
    <lineage>
        <taxon>Eukaryota</taxon>
        <taxon>Viridiplantae</taxon>
        <taxon>Streptophyta</taxon>
        <taxon>Embryophyta</taxon>
        <taxon>Tracheophyta</taxon>
        <taxon>Spermatophyta</taxon>
        <taxon>Magnoliopsida</taxon>
        <taxon>eudicotyledons</taxon>
        <taxon>Gunneridae</taxon>
        <taxon>Pentapetalae</taxon>
        <taxon>asterids</taxon>
        <taxon>lamiids</taxon>
        <taxon>Solanales</taxon>
        <taxon>Solanaceae</taxon>
        <taxon>Solanoideae</taxon>
        <taxon>Solaneae</taxon>
        <taxon>Solanum</taxon>
    </lineage>
</organism>
<gene>
    <name evidence="2" type="ORF">RDI58_024224</name>
</gene>
<dbReference type="Proteomes" id="UP001371456">
    <property type="component" value="Unassembled WGS sequence"/>
</dbReference>
<dbReference type="PANTHER" id="PTHR45958:SF12">
    <property type="entry name" value="OS01G0948500 PROTEIN"/>
    <property type="match status" value="1"/>
</dbReference>
<dbReference type="AlphaFoldDB" id="A0AAN8Y396"/>
<name>A0AAN8Y396_SOLBU</name>
<feature type="signal peptide" evidence="1">
    <location>
        <begin position="1"/>
        <end position="17"/>
    </location>
</feature>
<evidence type="ECO:0000256" key="1">
    <source>
        <dbReference type="SAM" id="SignalP"/>
    </source>
</evidence>
<protein>
    <submittedName>
        <fullName evidence="2">Uncharacterized protein</fullName>
    </submittedName>
</protein>
<dbReference type="PANTHER" id="PTHR45958">
    <property type="entry name" value="RING-TYPE E3 UBIQUITIN TRANSFERASE"/>
    <property type="match status" value="1"/>
</dbReference>
<feature type="chain" id="PRO_5043030721" evidence="1">
    <location>
        <begin position="18"/>
        <end position="132"/>
    </location>
</feature>
<reference evidence="2 3" key="1">
    <citation type="submission" date="2024-02" db="EMBL/GenBank/DDBJ databases">
        <title>de novo genome assembly of Solanum bulbocastanum strain 11H21.</title>
        <authorList>
            <person name="Hosaka A.J."/>
        </authorList>
    </citation>
    <scope>NUCLEOTIDE SEQUENCE [LARGE SCALE GENOMIC DNA]</scope>
    <source>
        <tissue evidence="2">Young leaves</tissue>
    </source>
</reference>
<dbReference type="InterPro" id="IPR052608">
    <property type="entry name" value="U-box_domain_protein"/>
</dbReference>
<dbReference type="EMBL" id="JBANQN010000010">
    <property type="protein sequence ID" value="KAK6777507.1"/>
    <property type="molecule type" value="Genomic_DNA"/>
</dbReference>
<comment type="caution">
    <text evidence="2">The sequence shown here is derived from an EMBL/GenBank/DDBJ whole genome shotgun (WGS) entry which is preliminary data.</text>
</comment>
<evidence type="ECO:0000313" key="2">
    <source>
        <dbReference type="EMBL" id="KAK6777507.1"/>
    </source>
</evidence>
<keyword evidence="3" id="KW-1185">Reference proteome</keyword>
<proteinExistence type="predicted"/>